<dbReference type="EMBL" id="GEDG01016437">
    <property type="protein sequence ID" value="JAP22560.1"/>
    <property type="molecule type" value="Transcribed_RNA"/>
</dbReference>
<reference evidence="1" key="1">
    <citation type="submission" date="2015-12" db="EMBL/GenBank/DDBJ databases">
        <title>Gene expression during late stages of embryo sac development: a critical building block for successful pollen-pistil interactions.</title>
        <authorList>
            <person name="Liu Y."/>
            <person name="Joly V."/>
            <person name="Sabar M."/>
            <person name="Matton D.P."/>
        </authorList>
    </citation>
    <scope>NUCLEOTIDE SEQUENCE</scope>
</reference>
<accession>A0A0V0HRQ4</accession>
<evidence type="ECO:0000313" key="1">
    <source>
        <dbReference type="EMBL" id="JAP22560.1"/>
    </source>
</evidence>
<proteinExistence type="predicted"/>
<name>A0A0V0HRQ4_SOLCH</name>
<dbReference type="AlphaFoldDB" id="A0A0V0HRQ4"/>
<protein>
    <submittedName>
        <fullName evidence="1">Putative ovule protein</fullName>
    </submittedName>
</protein>
<sequence>MCQVLSNLSNHSAQIVPLCFSETEDIFRLSCKEFREPWQIWPRNKAHIIVIPGTSHSTKNRILSVILDF</sequence>
<organism evidence="1">
    <name type="scientific">Solanum chacoense</name>
    <name type="common">Chaco potato</name>
    <dbReference type="NCBI Taxonomy" id="4108"/>
    <lineage>
        <taxon>Eukaryota</taxon>
        <taxon>Viridiplantae</taxon>
        <taxon>Streptophyta</taxon>
        <taxon>Embryophyta</taxon>
        <taxon>Tracheophyta</taxon>
        <taxon>Spermatophyta</taxon>
        <taxon>Magnoliopsida</taxon>
        <taxon>eudicotyledons</taxon>
        <taxon>Gunneridae</taxon>
        <taxon>Pentapetalae</taxon>
        <taxon>asterids</taxon>
        <taxon>lamiids</taxon>
        <taxon>Solanales</taxon>
        <taxon>Solanaceae</taxon>
        <taxon>Solanoideae</taxon>
        <taxon>Solaneae</taxon>
        <taxon>Solanum</taxon>
    </lineage>
</organism>